<protein>
    <recommendedName>
        <fullName evidence="4">Kazal-like domain-containing protein</fullName>
    </recommendedName>
</protein>
<feature type="transmembrane region" description="Helical" evidence="1">
    <location>
        <begin position="7"/>
        <end position="35"/>
    </location>
</feature>
<organism evidence="2 3">
    <name type="scientific">Glossina palpalis gambiensis</name>
    <dbReference type="NCBI Taxonomy" id="67801"/>
    <lineage>
        <taxon>Eukaryota</taxon>
        <taxon>Metazoa</taxon>
        <taxon>Ecdysozoa</taxon>
        <taxon>Arthropoda</taxon>
        <taxon>Hexapoda</taxon>
        <taxon>Insecta</taxon>
        <taxon>Pterygota</taxon>
        <taxon>Neoptera</taxon>
        <taxon>Endopterygota</taxon>
        <taxon>Diptera</taxon>
        <taxon>Brachycera</taxon>
        <taxon>Muscomorpha</taxon>
        <taxon>Hippoboscoidea</taxon>
        <taxon>Glossinidae</taxon>
        <taxon>Glossina</taxon>
    </lineage>
</organism>
<dbReference type="Gene3D" id="3.30.60.30">
    <property type="match status" value="1"/>
</dbReference>
<evidence type="ECO:0008006" key="4">
    <source>
        <dbReference type="Google" id="ProtNLM"/>
    </source>
</evidence>
<name>A0A1B0BM90_9MUSC</name>
<keyword evidence="1" id="KW-0812">Transmembrane</keyword>
<evidence type="ECO:0000313" key="3">
    <source>
        <dbReference type="Proteomes" id="UP000092460"/>
    </source>
</evidence>
<accession>A0A1B0BM90</accession>
<dbReference type="VEuPathDB" id="VectorBase:GPPI034551"/>
<sequence length="120" mass="13805">MKVNERLMFVTMFIIRMTYLMLVAFSVHLVSLGFLKTDCMSSCTSEYRPICGMLQLGNKSITCSFLNRCVLDLRTCIFAEAWSPRGVPDACLKESKECYSIIYSIKNQSNQIKFNQTFKL</sequence>
<keyword evidence="1" id="KW-1133">Transmembrane helix</keyword>
<keyword evidence="1" id="KW-0472">Membrane</keyword>
<evidence type="ECO:0000256" key="1">
    <source>
        <dbReference type="SAM" id="Phobius"/>
    </source>
</evidence>
<reference evidence="3" key="1">
    <citation type="submission" date="2015-01" db="EMBL/GenBank/DDBJ databases">
        <authorList>
            <person name="Aksoy S."/>
            <person name="Warren W."/>
            <person name="Wilson R.K."/>
        </authorList>
    </citation>
    <scope>NUCLEOTIDE SEQUENCE [LARGE SCALE GENOMIC DNA]</scope>
    <source>
        <strain evidence="3">IAEA</strain>
    </source>
</reference>
<evidence type="ECO:0000313" key="2">
    <source>
        <dbReference type="EnsemblMetazoa" id="GPPI034551-PA"/>
    </source>
</evidence>
<dbReference type="EMBL" id="JXJN01016733">
    <property type="status" value="NOT_ANNOTATED_CDS"/>
    <property type="molecule type" value="Genomic_DNA"/>
</dbReference>
<dbReference type="Proteomes" id="UP000092460">
    <property type="component" value="Unassembled WGS sequence"/>
</dbReference>
<dbReference type="EMBL" id="JXJN01016732">
    <property type="status" value="NOT_ANNOTATED_CDS"/>
    <property type="molecule type" value="Genomic_DNA"/>
</dbReference>
<dbReference type="EnsemblMetazoa" id="GPPI034551-RA">
    <property type="protein sequence ID" value="GPPI034551-PA"/>
    <property type="gene ID" value="GPPI034551"/>
</dbReference>
<keyword evidence="3" id="KW-1185">Reference proteome</keyword>
<reference evidence="2" key="2">
    <citation type="submission" date="2020-05" db="UniProtKB">
        <authorList>
            <consortium name="EnsemblMetazoa"/>
        </authorList>
    </citation>
    <scope>IDENTIFICATION</scope>
    <source>
        <strain evidence="2">IAEA</strain>
    </source>
</reference>
<proteinExistence type="predicted"/>
<dbReference type="AlphaFoldDB" id="A0A1B0BM90"/>